<sequence>MKNVLRLAAALAAGSLLLSACGSSGSSAQQVSMTLATPTWNAGVASIAVSEELGYFEAEGLDMEVILVDSGTTQVQQIGTGQVETGAVSPEPVIIGRQDGKDLDLRYFMSYYKGNIYGLAVPEDSDIRTIADLAGKRVGAISLSSVSVTQAQVGLREAGVPVDSVNFVAIGTGGQQAAAVTGGQVDAVALLDTSFQVLENQGIALRTIDVPGAANLTSGGLAARASDLDADPETYTKVGRAIAKGVVFAQANPEAAVRILYRARPESRPAGLDEQQAIDSGVAVLKARLVNLGADAPDGEYGAIDPAMLDANVEFLQKADLISTEVPAADLYTDDLIAGINDFDAEAVRAEAASHAG</sequence>
<feature type="chain" id="PRO_5012598678" evidence="1">
    <location>
        <begin position="29"/>
        <end position="357"/>
    </location>
</feature>
<dbReference type="OrthoDB" id="174578at2"/>
<protein>
    <submittedName>
        <fullName evidence="3">NMT1/THI5 like protein</fullName>
    </submittedName>
</protein>
<evidence type="ECO:0000313" key="3">
    <source>
        <dbReference type="EMBL" id="OSY40392.1"/>
    </source>
</evidence>
<accession>A0A1Y2MYY1</accession>
<dbReference type="PROSITE" id="PS51257">
    <property type="entry name" value="PROKAR_LIPOPROTEIN"/>
    <property type="match status" value="1"/>
</dbReference>
<organism evidence="3 4">
    <name type="scientific">Pseudonocardia autotrophica</name>
    <name type="common">Amycolata autotrophica</name>
    <name type="synonym">Nocardia autotrophica</name>
    <dbReference type="NCBI Taxonomy" id="2074"/>
    <lineage>
        <taxon>Bacteria</taxon>
        <taxon>Bacillati</taxon>
        <taxon>Actinomycetota</taxon>
        <taxon>Actinomycetes</taxon>
        <taxon>Pseudonocardiales</taxon>
        <taxon>Pseudonocardiaceae</taxon>
        <taxon>Pseudonocardia</taxon>
    </lineage>
</organism>
<keyword evidence="4" id="KW-1185">Reference proteome</keyword>
<dbReference type="Pfam" id="PF09084">
    <property type="entry name" value="NMT1"/>
    <property type="match status" value="1"/>
</dbReference>
<evidence type="ECO:0000256" key="1">
    <source>
        <dbReference type="SAM" id="SignalP"/>
    </source>
</evidence>
<feature type="domain" description="SsuA/THI5-like" evidence="2">
    <location>
        <begin position="43"/>
        <end position="256"/>
    </location>
</feature>
<dbReference type="PANTHER" id="PTHR30024">
    <property type="entry name" value="ALIPHATIC SULFONATES-BINDING PROTEIN-RELATED"/>
    <property type="match status" value="1"/>
</dbReference>
<proteinExistence type="predicted"/>
<dbReference type="RefSeq" id="WP_085913038.1">
    <property type="nucleotide sequence ID" value="NZ_AP018920.1"/>
</dbReference>
<keyword evidence="1" id="KW-0732">Signal</keyword>
<evidence type="ECO:0000313" key="4">
    <source>
        <dbReference type="Proteomes" id="UP000194360"/>
    </source>
</evidence>
<dbReference type="Gene3D" id="3.40.190.10">
    <property type="entry name" value="Periplasmic binding protein-like II"/>
    <property type="match status" value="2"/>
</dbReference>
<dbReference type="EMBL" id="MIGB01000013">
    <property type="protein sequence ID" value="OSY40392.1"/>
    <property type="molecule type" value="Genomic_DNA"/>
</dbReference>
<evidence type="ECO:0000259" key="2">
    <source>
        <dbReference type="Pfam" id="PF09084"/>
    </source>
</evidence>
<dbReference type="Proteomes" id="UP000194360">
    <property type="component" value="Unassembled WGS sequence"/>
</dbReference>
<gene>
    <name evidence="3" type="ORF">BG845_02796</name>
</gene>
<dbReference type="STRING" id="2074.BG845_02796"/>
<name>A0A1Y2MYY1_PSEAH</name>
<dbReference type="InterPro" id="IPR015168">
    <property type="entry name" value="SsuA/THI5"/>
</dbReference>
<feature type="signal peptide" evidence="1">
    <location>
        <begin position="1"/>
        <end position="28"/>
    </location>
</feature>
<dbReference type="SUPFAM" id="SSF53850">
    <property type="entry name" value="Periplasmic binding protein-like II"/>
    <property type="match status" value="1"/>
</dbReference>
<comment type="caution">
    <text evidence="3">The sequence shown here is derived from an EMBL/GenBank/DDBJ whole genome shotgun (WGS) entry which is preliminary data.</text>
</comment>
<dbReference type="AlphaFoldDB" id="A0A1Y2MYY1"/>
<reference evidence="3 4" key="1">
    <citation type="submission" date="2016-09" db="EMBL/GenBank/DDBJ databases">
        <title>Pseudonocardia autotrophica DSM535, a candidate organism with high potential of specific P450 cytochromes.</title>
        <authorList>
            <person name="Grumaz C."/>
            <person name="Vainshtein Y."/>
            <person name="Kirstahler P."/>
            <person name="Sohn K."/>
        </authorList>
    </citation>
    <scope>NUCLEOTIDE SEQUENCE [LARGE SCALE GENOMIC DNA]</scope>
    <source>
        <strain evidence="3 4">DSM 535</strain>
    </source>
</reference>